<dbReference type="InterPro" id="IPR036047">
    <property type="entry name" value="F-box-like_dom_sf"/>
</dbReference>
<reference evidence="5 6" key="1">
    <citation type="submission" date="2024-07" db="EMBL/GenBank/DDBJ databases">
        <title>Section-level genome sequencing and comparative genomics of Aspergillus sections Usti and Cavernicolus.</title>
        <authorList>
            <consortium name="Lawrence Berkeley National Laboratory"/>
            <person name="Nybo J.L."/>
            <person name="Vesth T.C."/>
            <person name="Theobald S."/>
            <person name="Frisvad J.C."/>
            <person name="Larsen T.O."/>
            <person name="Kjaerboelling I."/>
            <person name="Rothschild-Mancinelli K."/>
            <person name="Lyhne E.K."/>
            <person name="Kogle M.E."/>
            <person name="Barry K."/>
            <person name="Clum A."/>
            <person name="Na H."/>
            <person name="Ledsgaard L."/>
            <person name="Lin J."/>
            <person name="Lipzen A."/>
            <person name="Kuo A."/>
            <person name="Riley R."/>
            <person name="Mondo S."/>
            <person name="Labutti K."/>
            <person name="Haridas S."/>
            <person name="Pangalinan J."/>
            <person name="Salamov A.A."/>
            <person name="Simmons B.A."/>
            <person name="Magnuson J.K."/>
            <person name="Chen J."/>
            <person name="Drula E."/>
            <person name="Henrissat B."/>
            <person name="Wiebenga A."/>
            <person name="Lubbers R.J."/>
            <person name="Gomes A.C."/>
            <person name="Makela M.R."/>
            <person name="Stajich J."/>
            <person name="Grigoriev I.V."/>
            <person name="Mortensen U.H."/>
            <person name="De Vries R.P."/>
            <person name="Baker S.E."/>
            <person name="Andersen M.R."/>
        </authorList>
    </citation>
    <scope>NUCLEOTIDE SEQUENCE [LARGE SCALE GENOMIC DNA]</scope>
    <source>
        <strain evidence="5 6">CBS 123904</strain>
    </source>
</reference>
<comment type="caution">
    <text evidence="5">The sequence shown here is derived from an EMBL/GenBank/DDBJ whole genome shotgun (WGS) entry which is preliminary data.</text>
</comment>
<dbReference type="Pfam" id="PF12796">
    <property type="entry name" value="Ank_2"/>
    <property type="match status" value="4"/>
</dbReference>
<dbReference type="PRINTS" id="PR01415">
    <property type="entry name" value="ANKYRIN"/>
</dbReference>
<dbReference type="CDD" id="cd09917">
    <property type="entry name" value="F-box_SF"/>
    <property type="match status" value="1"/>
</dbReference>
<evidence type="ECO:0000313" key="6">
    <source>
        <dbReference type="Proteomes" id="UP001610446"/>
    </source>
</evidence>
<evidence type="ECO:0000256" key="2">
    <source>
        <dbReference type="ARBA" id="ARBA00023043"/>
    </source>
</evidence>
<dbReference type="Pfam" id="PF00023">
    <property type="entry name" value="Ank"/>
    <property type="match status" value="1"/>
</dbReference>
<evidence type="ECO:0000259" key="4">
    <source>
        <dbReference type="PROSITE" id="PS50181"/>
    </source>
</evidence>
<keyword evidence="1" id="KW-0677">Repeat</keyword>
<dbReference type="EMBL" id="JBFXLU010000030">
    <property type="protein sequence ID" value="KAL2851534.1"/>
    <property type="molecule type" value="Genomic_DNA"/>
</dbReference>
<dbReference type="SUPFAM" id="SSF81383">
    <property type="entry name" value="F-box domain"/>
    <property type="match status" value="1"/>
</dbReference>
<protein>
    <submittedName>
        <fullName evidence="5">Ankyrin repeat-containing domain protein</fullName>
    </submittedName>
</protein>
<keyword evidence="6" id="KW-1185">Reference proteome</keyword>
<dbReference type="Proteomes" id="UP001610446">
    <property type="component" value="Unassembled WGS sequence"/>
</dbReference>
<dbReference type="PROSITE" id="PS50088">
    <property type="entry name" value="ANK_REPEAT"/>
    <property type="match status" value="4"/>
</dbReference>
<feature type="repeat" description="ANK" evidence="3">
    <location>
        <begin position="124"/>
        <end position="156"/>
    </location>
</feature>
<dbReference type="Pfam" id="PF12937">
    <property type="entry name" value="F-box-like"/>
    <property type="match status" value="1"/>
</dbReference>
<feature type="repeat" description="ANK" evidence="3">
    <location>
        <begin position="284"/>
        <end position="316"/>
    </location>
</feature>
<sequence>MPQVLSSLPLEVLIEICEHLPLADLARLVRTSTSFAWIGTPRLYDVLLLTNALPISHLSRCLKRFQSRFIGDYFRKRAERLLGTQRYNGTRGESILHHLSREGNSFLLDVLLAKGADISVRDNDGLTPFHVALEEDREDIATHLMGAGADILTPARGKVTLAFVDVDTSEAFLERLVAAIKAAGGDLSHCTPDGHTALHHASRVGNLHLVQILVANGADVFASNKYSHPPLVYSVIHMHDEISKILLNEMESDPRRYDINEPIAPLSDVPQTWAPHNIALFSSPGYTILHCAICTWNESTIALLLAHGANPIAQSNPSGDIDNITPFDIAIRGRCPKIVALITGMKNPPAFWPSTWAIQDGFETSVREAYPGTVRVLCDLYQQGKVELDLAKCARIMVETCDYYGMHRPDDDINDTVYCLIDAGADVNARNDCGETCLHQLCKWEDEHEEARFALARYLLDHGADWRLRGENGDTIFHRAVSVDQLERFIPLIAQCLAPDTTIASSDHARQNMLHASTLKLLHDAAFDPNAANNLGETLAHVAMHPRVSEELLEYLVSLGVNLSQEDNNGNPPIHYAATERWIRGESREEVIRYLVRREESLHTGCSECEAAIGKVFQGGHLLV</sequence>
<dbReference type="InterPro" id="IPR002110">
    <property type="entry name" value="Ankyrin_rpt"/>
</dbReference>
<feature type="repeat" description="ANK" evidence="3">
    <location>
        <begin position="91"/>
        <end position="123"/>
    </location>
</feature>
<dbReference type="SMART" id="SM00248">
    <property type="entry name" value="ANK"/>
    <property type="match status" value="10"/>
</dbReference>
<dbReference type="PROSITE" id="PS50297">
    <property type="entry name" value="ANK_REP_REGION"/>
    <property type="match status" value="3"/>
</dbReference>
<accession>A0ABR4KIA5</accession>
<evidence type="ECO:0000256" key="1">
    <source>
        <dbReference type="ARBA" id="ARBA00022737"/>
    </source>
</evidence>
<dbReference type="InterPro" id="IPR036770">
    <property type="entry name" value="Ankyrin_rpt-contain_sf"/>
</dbReference>
<dbReference type="PANTHER" id="PTHR24198:SF165">
    <property type="entry name" value="ANKYRIN REPEAT-CONTAINING PROTEIN-RELATED"/>
    <property type="match status" value="1"/>
</dbReference>
<proteinExistence type="predicted"/>
<dbReference type="InterPro" id="IPR001810">
    <property type="entry name" value="F-box_dom"/>
</dbReference>
<evidence type="ECO:0000313" key="5">
    <source>
        <dbReference type="EMBL" id="KAL2851534.1"/>
    </source>
</evidence>
<gene>
    <name evidence="5" type="ORF">BJY01DRAFT_209161</name>
</gene>
<name>A0ABR4KIA5_9EURO</name>
<keyword evidence="2 3" id="KW-0040">ANK repeat</keyword>
<dbReference type="SUPFAM" id="SSF48403">
    <property type="entry name" value="Ankyrin repeat"/>
    <property type="match status" value="2"/>
</dbReference>
<dbReference type="PANTHER" id="PTHR24198">
    <property type="entry name" value="ANKYRIN REPEAT AND PROTEIN KINASE DOMAIN-CONTAINING PROTEIN"/>
    <property type="match status" value="1"/>
</dbReference>
<organism evidence="5 6">
    <name type="scientific">Aspergillus pseudoustus</name>
    <dbReference type="NCBI Taxonomy" id="1810923"/>
    <lineage>
        <taxon>Eukaryota</taxon>
        <taxon>Fungi</taxon>
        <taxon>Dikarya</taxon>
        <taxon>Ascomycota</taxon>
        <taxon>Pezizomycotina</taxon>
        <taxon>Eurotiomycetes</taxon>
        <taxon>Eurotiomycetidae</taxon>
        <taxon>Eurotiales</taxon>
        <taxon>Aspergillaceae</taxon>
        <taxon>Aspergillus</taxon>
        <taxon>Aspergillus subgen. Nidulantes</taxon>
    </lineage>
</organism>
<feature type="domain" description="F-box" evidence="4">
    <location>
        <begin position="2"/>
        <end position="47"/>
    </location>
</feature>
<dbReference type="PROSITE" id="PS50181">
    <property type="entry name" value="FBOX"/>
    <property type="match status" value="1"/>
</dbReference>
<feature type="repeat" description="ANK" evidence="3">
    <location>
        <begin position="193"/>
        <end position="225"/>
    </location>
</feature>
<evidence type="ECO:0000256" key="3">
    <source>
        <dbReference type="PROSITE-ProRule" id="PRU00023"/>
    </source>
</evidence>
<dbReference type="Gene3D" id="1.25.40.20">
    <property type="entry name" value="Ankyrin repeat-containing domain"/>
    <property type="match status" value="4"/>
</dbReference>